<dbReference type="EMBL" id="LKCW01000129">
    <property type="protein sequence ID" value="KPM38625.1"/>
    <property type="molecule type" value="Genomic_DNA"/>
</dbReference>
<dbReference type="OrthoDB" id="5572782at2759"/>
<dbReference type="SUPFAM" id="SSF49265">
    <property type="entry name" value="Fibronectin type III"/>
    <property type="match status" value="1"/>
</dbReference>
<feature type="region of interest" description="Disordered" evidence="1">
    <location>
        <begin position="1044"/>
        <end position="1266"/>
    </location>
</feature>
<feature type="compositionally biased region" description="Basic and acidic residues" evidence="1">
    <location>
        <begin position="1247"/>
        <end position="1266"/>
    </location>
</feature>
<feature type="compositionally biased region" description="Polar residues" evidence="1">
    <location>
        <begin position="1123"/>
        <end position="1138"/>
    </location>
</feature>
<feature type="compositionally biased region" description="Basic and acidic residues" evidence="1">
    <location>
        <begin position="452"/>
        <end position="471"/>
    </location>
</feature>
<feature type="compositionally biased region" description="Low complexity" evidence="1">
    <location>
        <begin position="672"/>
        <end position="681"/>
    </location>
</feature>
<dbReference type="Pfam" id="PF00041">
    <property type="entry name" value="fn3"/>
    <property type="match status" value="1"/>
</dbReference>
<dbReference type="Proteomes" id="UP000050424">
    <property type="component" value="Unassembled WGS sequence"/>
</dbReference>
<dbReference type="Gene3D" id="2.60.40.10">
    <property type="entry name" value="Immunoglobulins"/>
    <property type="match status" value="1"/>
</dbReference>
<feature type="region of interest" description="Disordered" evidence="1">
    <location>
        <begin position="654"/>
        <end position="685"/>
    </location>
</feature>
<keyword evidence="4" id="KW-1185">Reference proteome</keyword>
<feature type="compositionally biased region" description="Basic and acidic residues" evidence="1">
    <location>
        <begin position="1045"/>
        <end position="1081"/>
    </location>
</feature>
<feature type="region of interest" description="Disordered" evidence="1">
    <location>
        <begin position="449"/>
        <end position="513"/>
    </location>
</feature>
<dbReference type="PROSITE" id="PS50853">
    <property type="entry name" value="FN3"/>
    <property type="match status" value="1"/>
</dbReference>
<sequence length="1266" mass="138988">MIAAIISAGVACLEVSRMRAKSAVPALVQNRSSALRPASLRLTASYTVPVAALPLKPAFAPPITRQSTPGIYWGKIMPGLRSSSTRLFSAICRPTPIAHDTTPGSVSVLKHFLPGRDSAENMSWELPVLTSLIISVLGFWWVYSPHASYRKALVYALLCGLTLFLDPRRVLVHMTVSRARLDELLDVRPHVLLLGNFKMVLTLGAVVWLLHRSWQTLWKPVPDLINILGVDVPEAPDVSLAGIRADAATLTWSRPPSNRPVQKYSIQVNGVHVGDSPGNEVAITVTGLKPDHFYNIRVVAVGPNNFQAGSAVVRLRTFSKDGKPQLGNGRLPTSFANNVYPRNKSDDDNDDSDTHRPSVPSVEAAPVLDGNAAPATDNTSTAPGQRRNTINRRQHSPSVASTDQPQIKHPAADGPEMSLEELNQKFESIRKEIDDTLLQCAKDEAEFQQQEDELKKEKDRKRQALKEKEEQTTQLKAMVRSTMEQMRAADKERARKEQQLTDKETKKSKIRDNISKLENDIDRMRKDREGFELQKTELEQKRDFDVAKLDETNGELQENCAELEAELKEKGKQLQDLKAAREQLPGGDDEQWKDADNQVRREWEGRRKELHNQLVAETKKGHLLDQHIRILGEQLSIQHQSGLALYTNQADAASHDFDPSSSSQVNRRHSQNSNSLSNINLSPPPAQLAIPENTFLASSGFTRSGFAPGPFMDLAADGPAEHQTEDEMRAASGPLSPTAHSLLPSDIFDETFEGPEARVNHSAFLPDAITAGEGDPQSPTSSGGRSRSLFSSPQGSSHNLPFPTYTDAETQPAHLSTSPTAPAMTGHMRLTSLLSNLRNRVPKNSDDGGIPIGTLKTGQSQSFPRGTDEHELSNKRRMSFSWMSRHSTLEGTRTSAVPSSKAFSARRLNPFTSSAGALLSERDPSNSRPASISSSELPRPSTDSGSIWGAPGEISMLSQRVWSPPNDARWTSRNPSRRPSIHGSPSALETTLASAEDEILDEDDLLDPQTSPSQVGVIGSRPPSHRASMSQRLNPAAPTFMAHIFGKDRDKDYSPEREKTKGKEKDRHRDKSKEGRLKGKEVATPSIELPPGLDDSPSDSRMSRDGHSVHTLVSVSESHESLNLDTTASNSTTDMTHSSYKDPENVVKKLFRKGSSSKFSLSSRLGKDSGLFKKGPGSATYSEKNLSAEHRSSIGDIDDLGEDISQLGRSYDSMTSSPSLGATSSRSKDTKEGRMGTWRFSMKKKAKDASAREKESLEIDRAVDGE</sequence>
<accession>A0A0P7AYM2</accession>
<comment type="caution">
    <text evidence="3">The sequence shown here is derived from an EMBL/GenBank/DDBJ whole genome shotgun (WGS) entry which is preliminary data.</text>
</comment>
<feature type="compositionally biased region" description="Basic and acidic residues" evidence="1">
    <location>
        <begin position="719"/>
        <end position="729"/>
    </location>
</feature>
<dbReference type="InterPro" id="IPR003961">
    <property type="entry name" value="FN3_dom"/>
</dbReference>
<feature type="compositionally biased region" description="Low complexity" evidence="1">
    <location>
        <begin position="781"/>
        <end position="792"/>
    </location>
</feature>
<feature type="region of interest" description="Disordered" evidence="1">
    <location>
        <begin position="1004"/>
        <end position="1030"/>
    </location>
</feature>
<feature type="compositionally biased region" description="Polar residues" evidence="1">
    <location>
        <begin position="807"/>
        <end position="820"/>
    </location>
</feature>
<dbReference type="AlphaFoldDB" id="A0A0P7AYM2"/>
<feature type="region of interest" description="Disordered" evidence="1">
    <location>
        <begin position="320"/>
        <end position="416"/>
    </location>
</feature>
<evidence type="ECO:0000313" key="3">
    <source>
        <dbReference type="EMBL" id="KPM38625.1"/>
    </source>
</evidence>
<feature type="compositionally biased region" description="Polar residues" evidence="1">
    <location>
        <begin position="1212"/>
        <end position="1225"/>
    </location>
</feature>
<dbReference type="SMART" id="SM00060">
    <property type="entry name" value="FN3"/>
    <property type="match status" value="1"/>
</dbReference>
<reference evidence="3 4" key="1">
    <citation type="submission" date="2015-09" db="EMBL/GenBank/DDBJ databases">
        <title>Draft genome of a European isolate of the apple canker pathogen Neonectria ditissima.</title>
        <authorList>
            <person name="Gomez-Cortecero A."/>
            <person name="Harrison R.J."/>
            <person name="Armitage A.D."/>
        </authorList>
    </citation>
    <scope>NUCLEOTIDE SEQUENCE [LARGE SCALE GENOMIC DNA]</scope>
    <source>
        <strain evidence="3 4">R09/05</strain>
    </source>
</reference>
<feature type="compositionally biased region" description="Basic and acidic residues" evidence="1">
    <location>
        <begin position="487"/>
        <end position="513"/>
    </location>
</feature>
<feature type="region of interest" description="Disordered" evidence="1">
    <location>
        <begin position="714"/>
        <end position="736"/>
    </location>
</feature>
<organism evidence="3 4">
    <name type="scientific">Neonectria ditissima</name>
    <dbReference type="NCBI Taxonomy" id="78410"/>
    <lineage>
        <taxon>Eukaryota</taxon>
        <taxon>Fungi</taxon>
        <taxon>Dikarya</taxon>
        <taxon>Ascomycota</taxon>
        <taxon>Pezizomycotina</taxon>
        <taxon>Sordariomycetes</taxon>
        <taxon>Hypocreomycetidae</taxon>
        <taxon>Hypocreales</taxon>
        <taxon>Nectriaceae</taxon>
        <taxon>Neonectria</taxon>
    </lineage>
</organism>
<name>A0A0P7AYM2_9HYPO</name>
<feature type="region of interest" description="Disordered" evidence="1">
    <location>
        <begin position="839"/>
        <end position="879"/>
    </location>
</feature>
<feature type="compositionally biased region" description="Low complexity" evidence="1">
    <location>
        <begin position="1153"/>
        <end position="1164"/>
    </location>
</feature>
<protein>
    <recommendedName>
        <fullName evidence="2">Fibronectin type-III domain-containing protein</fullName>
    </recommendedName>
</protein>
<proteinExistence type="predicted"/>
<evidence type="ECO:0000313" key="4">
    <source>
        <dbReference type="Proteomes" id="UP000050424"/>
    </source>
</evidence>
<feature type="compositionally biased region" description="Polar residues" evidence="1">
    <location>
        <begin position="376"/>
        <end position="388"/>
    </location>
</feature>
<feature type="compositionally biased region" description="Polar residues" evidence="1">
    <location>
        <begin position="396"/>
        <end position="405"/>
    </location>
</feature>
<dbReference type="InterPro" id="IPR013783">
    <property type="entry name" value="Ig-like_fold"/>
</dbReference>
<feature type="compositionally biased region" description="Low complexity" evidence="1">
    <location>
        <begin position="926"/>
        <end position="935"/>
    </location>
</feature>
<dbReference type="CDD" id="cd00063">
    <property type="entry name" value="FN3"/>
    <property type="match status" value="1"/>
</dbReference>
<gene>
    <name evidence="3" type="ORF">AK830_g7956</name>
</gene>
<feature type="region of interest" description="Disordered" evidence="1">
    <location>
        <begin position="768"/>
        <end position="824"/>
    </location>
</feature>
<evidence type="ECO:0000256" key="1">
    <source>
        <dbReference type="SAM" id="MobiDB-lite"/>
    </source>
</evidence>
<feature type="domain" description="Fibronectin type-III" evidence="2">
    <location>
        <begin position="232"/>
        <end position="320"/>
    </location>
</feature>
<evidence type="ECO:0000259" key="2">
    <source>
        <dbReference type="PROSITE" id="PS50853"/>
    </source>
</evidence>
<dbReference type="STRING" id="78410.A0A0P7AYM2"/>
<feature type="region of interest" description="Disordered" evidence="1">
    <location>
        <begin position="914"/>
        <end position="991"/>
    </location>
</feature>
<dbReference type="InterPro" id="IPR036116">
    <property type="entry name" value="FN3_sf"/>
</dbReference>